<keyword evidence="3" id="KW-0583">PHB biosynthesis</keyword>
<evidence type="ECO:0000313" key="5">
    <source>
        <dbReference type="Proteomes" id="UP000019184"/>
    </source>
</evidence>
<dbReference type="RefSeq" id="WP_034435672.1">
    <property type="nucleotide sequence ID" value="NZ_CBTK010000285.1"/>
</dbReference>
<evidence type="ECO:0000313" key="4">
    <source>
        <dbReference type="EMBL" id="CDH46950.1"/>
    </source>
</evidence>
<dbReference type="EMBL" id="CBTK010000285">
    <property type="protein sequence ID" value="CDH46950.1"/>
    <property type="molecule type" value="Genomic_DNA"/>
</dbReference>
<dbReference type="UniPathway" id="UPA00917"/>
<comment type="caution">
    <text evidence="4">The sequence shown here is derived from an EMBL/GenBank/DDBJ whole genome shotgun (WGS) entry which is preliminary data.</text>
</comment>
<dbReference type="AlphaFoldDB" id="A0A7U7GF52"/>
<dbReference type="OrthoDB" id="6115526at2"/>
<reference evidence="4 5" key="1">
    <citation type="journal article" date="2014" name="ISME J.">
        <title>Candidatus Competibacter-lineage genomes retrieved from metagenomes reveal functional metabolic diversity.</title>
        <authorList>
            <person name="McIlroy S.J."/>
            <person name="Albertsen M."/>
            <person name="Andresen E.K."/>
            <person name="Saunders A.M."/>
            <person name="Kristiansen R."/>
            <person name="Stokholm-Bjerregaard M."/>
            <person name="Nielsen K.L."/>
            <person name="Nielsen P.H."/>
        </authorList>
    </citation>
    <scope>NUCLEOTIDE SEQUENCE [LARGE SCALE GENOMIC DNA]</scope>
    <source>
        <strain evidence="4 5">Run_B_J11</strain>
    </source>
</reference>
<evidence type="ECO:0000256" key="1">
    <source>
        <dbReference type="ARBA" id="ARBA00004683"/>
    </source>
</evidence>
<sequence>MAERTDPSDPSGFNIELLLKSARTYLAFGEQLQPLSARFHETLAQEGDWNAALGQYFDAIKTALAQATDDPGSHPELAHLWTATLDGWQQAIASLGFPVSITPQTGTNPDAWQAYQRTQTQYLGLLQRAAKEALDLMEQRLTTQVAAGATVDHLRDLYNLWVECNEETYGRMLRSTEYSEFSGYLLNTLLRCYSAGETQP</sequence>
<keyword evidence="5" id="KW-1185">Reference proteome</keyword>
<accession>A0A7U7GF52</accession>
<gene>
    <name evidence="4" type="ORF">BN874_680001</name>
</gene>
<name>A0A7U7GF52_9GAMM</name>
<dbReference type="Pfam" id="PF09712">
    <property type="entry name" value="PHA_synth_III_E"/>
    <property type="match status" value="1"/>
</dbReference>
<keyword evidence="4" id="KW-0012">Acyltransferase</keyword>
<comment type="pathway">
    <text evidence="1">Biopolymer metabolism; poly-(R)-3-hydroxybutanoate biosynthesis.</text>
</comment>
<dbReference type="Proteomes" id="UP000019184">
    <property type="component" value="Unassembled WGS sequence"/>
</dbReference>
<organism evidence="4 5">
    <name type="scientific">Candidatus Contendobacter odensis Run_B_J11</name>
    <dbReference type="NCBI Taxonomy" id="1400861"/>
    <lineage>
        <taxon>Bacteria</taxon>
        <taxon>Pseudomonadati</taxon>
        <taxon>Pseudomonadota</taxon>
        <taxon>Gammaproteobacteria</taxon>
        <taxon>Candidatus Competibacteraceae</taxon>
        <taxon>Candidatus Contendibacter</taxon>
    </lineage>
</organism>
<evidence type="ECO:0000256" key="3">
    <source>
        <dbReference type="ARBA" id="ARBA00022752"/>
    </source>
</evidence>
<evidence type="ECO:0000256" key="2">
    <source>
        <dbReference type="ARBA" id="ARBA00019066"/>
    </source>
</evidence>
<dbReference type="GO" id="GO:0042619">
    <property type="term" value="P:poly-hydroxybutyrate biosynthetic process"/>
    <property type="evidence" value="ECO:0007669"/>
    <property type="project" value="UniProtKB-KW"/>
</dbReference>
<protein>
    <recommendedName>
        <fullName evidence="2">Poly(3-hydroxyalkanoate) polymerase subunit PhaE</fullName>
    </recommendedName>
</protein>
<dbReference type="GO" id="GO:0016746">
    <property type="term" value="F:acyltransferase activity"/>
    <property type="evidence" value="ECO:0007669"/>
    <property type="project" value="UniProtKB-KW"/>
</dbReference>
<proteinExistence type="predicted"/>
<dbReference type="InterPro" id="IPR010123">
    <property type="entry name" value="PHA_synth_III_E"/>
</dbReference>
<keyword evidence="4" id="KW-0808">Transferase</keyword>